<feature type="region of interest" description="Disordered" evidence="1">
    <location>
        <begin position="108"/>
        <end position="168"/>
    </location>
</feature>
<evidence type="ECO:0000313" key="2">
    <source>
        <dbReference type="EMBL" id="KAK2872260.1"/>
    </source>
</evidence>
<feature type="region of interest" description="Disordered" evidence="1">
    <location>
        <begin position="62"/>
        <end position="88"/>
    </location>
</feature>
<accession>A0AA88P3H0</accession>
<evidence type="ECO:0000256" key="1">
    <source>
        <dbReference type="SAM" id="MobiDB-lite"/>
    </source>
</evidence>
<dbReference type="AlphaFoldDB" id="A0AA88P3H0"/>
<proteinExistence type="predicted"/>
<gene>
    <name evidence="2" type="ORF">Q8A67_022157</name>
</gene>
<evidence type="ECO:0000313" key="3">
    <source>
        <dbReference type="Proteomes" id="UP001187343"/>
    </source>
</evidence>
<sequence length="181" mass="21025">MARRRTGRRDSTEMSPLLDSDDETLTDVAGWSTGSNEQLRFMVLGDRESQLKDDIAKLRRQMKPLKDHEEELENKLTETKVKEDSLHERKLDDRERFLDEKLKELEMRERELTQRDARSSEHHQTTEDTAGAELKSIGNAQASGSLETVRRSSMEFNPPSMSQDIDCDKDQKFIAETFHKL</sequence>
<comment type="caution">
    <text evidence="2">The sequence shown here is derived from an EMBL/GenBank/DDBJ whole genome shotgun (WGS) entry which is preliminary data.</text>
</comment>
<feature type="region of interest" description="Disordered" evidence="1">
    <location>
        <begin position="1"/>
        <end position="31"/>
    </location>
</feature>
<keyword evidence="3" id="KW-1185">Reference proteome</keyword>
<reference evidence="2" key="1">
    <citation type="submission" date="2023-08" db="EMBL/GenBank/DDBJ databases">
        <title>Chromosome-level Genome Assembly of mud carp (Cirrhinus molitorella).</title>
        <authorList>
            <person name="Liu H."/>
        </authorList>
    </citation>
    <scope>NUCLEOTIDE SEQUENCE</scope>
    <source>
        <strain evidence="2">Prfri</strain>
        <tissue evidence="2">Muscle</tissue>
    </source>
</reference>
<feature type="compositionally biased region" description="Basic and acidic residues" evidence="1">
    <location>
        <begin position="64"/>
        <end position="88"/>
    </location>
</feature>
<protein>
    <submittedName>
        <fullName evidence="2">Uncharacterized protein</fullName>
    </submittedName>
</protein>
<organism evidence="2 3">
    <name type="scientific">Cirrhinus molitorella</name>
    <name type="common">mud carp</name>
    <dbReference type="NCBI Taxonomy" id="172907"/>
    <lineage>
        <taxon>Eukaryota</taxon>
        <taxon>Metazoa</taxon>
        <taxon>Chordata</taxon>
        <taxon>Craniata</taxon>
        <taxon>Vertebrata</taxon>
        <taxon>Euteleostomi</taxon>
        <taxon>Actinopterygii</taxon>
        <taxon>Neopterygii</taxon>
        <taxon>Teleostei</taxon>
        <taxon>Ostariophysi</taxon>
        <taxon>Cypriniformes</taxon>
        <taxon>Cyprinidae</taxon>
        <taxon>Labeoninae</taxon>
        <taxon>Labeonini</taxon>
        <taxon>Cirrhinus</taxon>
    </lineage>
</organism>
<dbReference type="EMBL" id="JAUYZG010000022">
    <property type="protein sequence ID" value="KAK2872260.1"/>
    <property type="molecule type" value="Genomic_DNA"/>
</dbReference>
<feature type="compositionally biased region" description="Basic and acidic residues" evidence="1">
    <location>
        <begin position="108"/>
        <end position="126"/>
    </location>
</feature>
<name>A0AA88P3H0_9TELE</name>
<dbReference type="Proteomes" id="UP001187343">
    <property type="component" value="Unassembled WGS sequence"/>
</dbReference>